<protein>
    <submittedName>
        <fullName evidence="4">Phosphopantetheine-binding protein</fullName>
    </submittedName>
</protein>
<dbReference type="GO" id="GO:0000035">
    <property type="term" value="F:acyl binding"/>
    <property type="evidence" value="ECO:0007669"/>
    <property type="project" value="TreeGrafter"/>
</dbReference>
<feature type="domain" description="Carrier" evidence="3">
    <location>
        <begin position="1"/>
        <end position="80"/>
    </location>
</feature>
<dbReference type="PANTHER" id="PTHR20863">
    <property type="entry name" value="ACYL CARRIER PROTEIN"/>
    <property type="match status" value="1"/>
</dbReference>
<dbReference type="PROSITE" id="PS50075">
    <property type="entry name" value="CARRIER"/>
    <property type="match status" value="1"/>
</dbReference>
<dbReference type="HOGENOM" id="CLU_108696_21_0_5"/>
<dbReference type="GO" id="GO:0000036">
    <property type="term" value="F:acyl carrier activity"/>
    <property type="evidence" value="ECO:0007669"/>
    <property type="project" value="TreeGrafter"/>
</dbReference>
<evidence type="ECO:0000256" key="2">
    <source>
        <dbReference type="ARBA" id="ARBA00022553"/>
    </source>
</evidence>
<dbReference type="EMBL" id="CP006775">
    <property type="protein sequence ID" value="AHD03726.1"/>
    <property type="molecule type" value="Genomic_DNA"/>
</dbReference>
<proteinExistence type="predicted"/>
<dbReference type="InterPro" id="IPR036736">
    <property type="entry name" value="ACP-like_sf"/>
</dbReference>
<name>V9VYD3_9RHOB</name>
<geneLocation type="plasmid" evidence="5">
    <name>2</name>
</geneLocation>
<dbReference type="AlphaFoldDB" id="V9VYD3"/>
<dbReference type="PATRIC" id="fig|999552.6.peg.4565"/>
<dbReference type="Gene3D" id="1.10.1200.10">
    <property type="entry name" value="ACP-like"/>
    <property type="match status" value="1"/>
</dbReference>
<dbReference type="InterPro" id="IPR009081">
    <property type="entry name" value="PP-bd_ACP"/>
</dbReference>
<keyword evidence="1" id="KW-0596">Phosphopantetheine</keyword>
<organism evidence="4 5">
    <name type="scientific">Leisingera methylohalidivorans DSM 14336</name>
    <dbReference type="NCBI Taxonomy" id="999552"/>
    <lineage>
        <taxon>Bacteria</taxon>
        <taxon>Pseudomonadati</taxon>
        <taxon>Pseudomonadota</taxon>
        <taxon>Alphaproteobacteria</taxon>
        <taxon>Rhodobacterales</taxon>
        <taxon>Roseobacteraceae</taxon>
        <taxon>Leisingera</taxon>
    </lineage>
</organism>
<evidence type="ECO:0000313" key="5">
    <source>
        <dbReference type="Proteomes" id="UP000018780"/>
    </source>
</evidence>
<dbReference type="InterPro" id="IPR003231">
    <property type="entry name" value="ACP"/>
</dbReference>
<dbReference type="OrthoDB" id="9810922at2"/>
<keyword evidence="5" id="KW-1185">Reference proteome</keyword>
<evidence type="ECO:0000259" key="3">
    <source>
        <dbReference type="PROSITE" id="PS50075"/>
    </source>
</evidence>
<sequence length="83" mass="8984">MNQTGMRALFLEELTRIAPDIDPAEVSDEDHLQDDLELDSMDVLNLVTALHLRLGISIPEADYTKIATTAAAVRYLSAAAGGE</sequence>
<dbReference type="SUPFAM" id="SSF47336">
    <property type="entry name" value="ACP-like"/>
    <property type="match status" value="1"/>
</dbReference>
<keyword evidence="4" id="KW-0614">Plasmid</keyword>
<dbReference type="PANTHER" id="PTHR20863:SF76">
    <property type="entry name" value="CARRIER DOMAIN-CONTAINING PROTEIN"/>
    <property type="match status" value="1"/>
</dbReference>
<dbReference type="Proteomes" id="UP000018780">
    <property type="component" value="Plasmid unnamed2"/>
</dbReference>
<gene>
    <name evidence="4" type="ORF">METH_23120</name>
</gene>
<evidence type="ECO:0000313" key="4">
    <source>
        <dbReference type="EMBL" id="AHD03726.1"/>
    </source>
</evidence>
<evidence type="ECO:0000256" key="1">
    <source>
        <dbReference type="ARBA" id="ARBA00022450"/>
    </source>
</evidence>
<reference evidence="4 5" key="1">
    <citation type="submission" date="2013-09" db="EMBL/GenBank/DDBJ databases">
        <authorList>
            <consortium name="DOE Joint Genome Institute"/>
            <person name="Klenk H.-P."/>
            <person name="Huntemann M."/>
            <person name="Han J."/>
            <person name="Chen A."/>
            <person name="Kyrpides N."/>
            <person name="Mavromatis K."/>
            <person name="Markowitz V."/>
            <person name="Palaniappan K."/>
            <person name="Ivanova N."/>
            <person name="Schaumberg A."/>
            <person name="Pati A."/>
            <person name="Liolios K."/>
            <person name="Nordberg H.P."/>
            <person name="Cantor M.N."/>
            <person name="Hua S.X."/>
            <person name="Woyke T."/>
        </authorList>
    </citation>
    <scope>NUCLEOTIDE SEQUENCE [LARGE SCALE GENOMIC DNA]</scope>
    <source>
        <strain evidence="4 5">DSM 14336</strain>
        <plasmid evidence="5">2</plasmid>
    </source>
</reference>
<dbReference type="Pfam" id="PF00550">
    <property type="entry name" value="PP-binding"/>
    <property type="match status" value="1"/>
</dbReference>
<dbReference type="KEGG" id="lmd:METH_23120"/>
<keyword evidence="2" id="KW-0597">Phosphoprotein</keyword>
<accession>V9VYD3</accession>